<evidence type="ECO:0000256" key="1">
    <source>
        <dbReference type="SAM" id="MobiDB-lite"/>
    </source>
</evidence>
<dbReference type="EMBL" id="CM017328">
    <property type="protein sequence ID" value="KAE8124668.1"/>
    <property type="molecule type" value="Genomic_DNA"/>
</dbReference>
<dbReference type="OrthoDB" id="1938112at2759"/>
<name>A0A5N6RQI8_9ROSI</name>
<evidence type="ECO:0008006" key="4">
    <source>
        <dbReference type="Google" id="ProtNLM"/>
    </source>
</evidence>
<dbReference type="AlphaFoldDB" id="A0A5N6RQI8"/>
<gene>
    <name evidence="2" type="ORF">FH972_019533</name>
</gene>
<reference evidence="2 3" key="1">
    <citation type="submission" date="2019-06" db="EMBL/GenBank/DDBJ databases">
        <title>A chromosomal-level reference genome of Carpinus fangiana (Coryloideae, Betulaceae).</title>
        <authorList>
            <person name="Yang X."/>
            <person name="Wang Z."/>
            <person name="Zhang L."/>
            <person name="Hao G."/>
            <person name="Liu J."/>
            <person name="Yang Y."/>
        </authorList>
    </citation>
    <scope>NUCLEOTIDE SEQUENCE [LARGE SCALE GENOMIC DNA]</scope>
    <source>
        <strain evidence="2">Cfa_2016G</strain>
        <tissue evidence="2">Leaf</tissue>
    </source>
</reference>
<feature type="region of interest" description="Disordered" evidence="1">
    <location>
        <begin position="65"/>
        <end position="91"/>
    </location>
</feature>
<organism evidence="2 3">
    <name type="scientific">Carpinus fangiana</name>
    <dbReference type="NCBI Taxonomy" id="176857"/>
    <lineage>
        <taxon>Eukaryota</taxon>
        <taxon>Viridiplantae</taxon>
        <taxon>Streptophyta</taxon>
        <taxon>Embryophyta</taxon>
        <taxon>Tracheophyta</taxon>
        <taxon>Spermatophyta</taxon>
        <taxon>Magnoliopsida</taxon>
        <taxon>eudicotyledons</taxon>
        <taxon>Gunneridae</taxon>
        <taxon>Pentapetalae</taxon>
        <taxon>rosids</taxon>
        <taxon>fabids</taxon>
        <taxon>Fagales</taxon>
        <taxon>Betulaceae</taxon>
        <taxon>Carpinus</taxon>
    </lineage>
</organism>
<protein>
    <recommendedName>
        <fullName evidence="4">Serine-threonine/tyrosine-protein kinase catalytic domain-containing protein</fullName>
    </recommendedName>
</protein>
<evidence type="ECO:0000313" key="2">
    <source>
        <dbReference type="EMBL" id="KAE8124668.1"/>
    </source>
</evidence>
<evidence type="ECO:0000313" key="3">
    <source>
        <dbReference type="Proteomes" id="UP000327013"/>
    </source>
</evidence>
<dbReference type="Proteomes" id="UP000327013">
    <property type="component" value="Chromosome 8"/>
</dbReference>
<keyword evidence="3" id="KW-1185">Reference proteome</keyword>
<feature type="compositionally biased region" description="Low complexity" evidence="1">
    <location>
        <begin position="72"/>
        <end position="82"/>
    </location>
</feature>
<accession>A0A5N6RQI8</accession>
<sequence length="111" mass="12047">MVMINVGLLCTNASATVRPAMSSVVSMLEGNTVVSGFVSDPSVSSNEMKEAMWEHFQQIKEQNIMSDSQKESVSSSLIQSTSTDGPWTASSTSGVDLYPINLYSNYLEKRA</sequence>
<proteinExistence type="predicted"/>